<dbReference type="Proteomes" id="UP000050794">
    <property type="component" value="Unassembled WGS sequence"/>
</dbReference>
<accession>A0A183V8B7</accession>
<name>A0A183V8B7_TOXCA</name>
<dbReference type="WBParaSite" id="TCNE_0001698801-mRNA-1">
    <property type="protein sequence ID" value="TCNE_0001698801-mRNA-1"/>
    <property type="gene ID" value="TCNE_0001698801"/>
</dbReference>
<evidence type="ECO:0000313" key="2">
    <source>
        <dbReference type="Proteomes" id="UP000050794"/>
    </source>
</evidence>
<proteinExistence type="predicted"/>
<dbReference type="EMBL" id="UYWY01024058">
    <property type="protein sequence ID" value="VDM48308.1"/>
    <property type="molecule type" value="Genomic_DNA"/>
</dbReference>
<evidence type="ECO:0000313" key="1">
    <source>
        <dbReference type="EMBL" id="VDM48308.1"/>
    </source>
</evidence>
<keyword evidence="2" id="KW-1185">Reference proteome</keyword>
<gene>
    <name evidence="1" type="ORF">TCNE_LOCUS16987</name>
</gene>
<dbReference type="AlphaFoldDB" id="A0A183V8B7"/>
<sequence>MRSFVPTETVVYCAHVHVSLSSNECSRHSHTVVISIADADADADAGAGAGAGADAVARDGVTATGTDHRLSTLFTPRALVGQFVYLVAEGSNQ</sequence>
<evidence type="ECO:0000313" key="3">
    <source>
        <dbReference type="WBParaSite" id="TCNE_0001698801-mRNA-1"/>
    </source>
</evidence>
<organism evidence="2 3">
    <name type="scientific">Toxocara canis</name>
    <name type="common">Canine roundworm</name>
    <dbReference type="NCBI Taxonomy" id="6265"/>
    <lineage>
        <taxon>Eukaryota</taxon>
        <taxon>Metazoa</taxon>
        <taxon>Ecdysozoa</taxon>
        <taxon>Nematoda</taxon>
        <taxon>Chromadorea</taxon>
        <taxon>Rhabditida</taxon>
        <taxon>Spirurina</taxon>
        <taxon>Ascaridomorpha</taxon>
        <taxon>Ascaridoidea</taxon>
        <taxon>Toxocaridae</taxon>
        <taxon>Toxocara</taxon>
    </lineage>
</organism>
<reference evidence="1 2" key="2">
    <citation type="submission" date="2018-11" db="EMBL/GenBank/DDBJ databases">
        <authorList>
            <consortium name="Pathogen Informatics"/>
        </authorList>
    </citation>
    <scope>NUCLEOTIDE SEQUENCE [LARGE SCALE GENOMIC DNA]</scope>
</reference>
<reference evidence="3" key="1">
    <citation type="submission" date="2016-06" db="UniProtKB">
        <authorList>
            <consortium name="WormBaseParasite"/>
        </authorList>
    </citation>
    <scope>IDENTIFICATION</scope>
</reference>
<protein>
    <submittedName>
        <fullName evidence="1 3">Uncharacterized protein</fullName>
    </submittedName>
</protein>